<dbReference type="Proteomes" id="UP000195570">
    <property type="component" value="Unassembled WGS sequence"/>
</dbReference>
<dbReference type="PANTHER" id="PTHR21506">
    <property type="entry name" value="COMPONENT OF OLIGOMERIC GOLGI COMPLEX 6"/>
    <property type="match status" value="1"/>
</dbReference>
<evidence type="ECO:0000256" key="10">
    <source>
        <dbReference type="SAM" id="MobiDB-lite"/>
    </source>
</evidence>
<keyword evidence="14" id="KW-1185">Reference proteome</keyword>
<dbReference type="SMART" id="SM01087">
    <property type="entry name" value="COG6"/>
    <property type="match status" value="1"/>
</dbReference>
<feature type="region of interest" description="Disordered" evidence="10">
    <location>
        <begin position="100"/>
        <end position="125"/>
    </location>
</feature>
<keyword evidence="6 9" id="KW-0333">Golgi apparatus</keyword>
<dbReference type="InterPro" id="IPR010490">
    <property type="entry name" value="COG6"/>
</dbReference>
<reference evidence="13" key="1">
    <citation type="submission" date="2016-09" db="EMBL/GenBank/DDBJ databases">
        <authorList>
            <person name="Hebert L."/>
            <person name="Moumen B."/>
        </authorList>
    </citation>
    <scope>NUCLEOTIDE SEQUENCE [LARGE SCALE GENOMIC DNA]</scope>
    <source>
        <strain evidence="13">OVI</strain>
    </source>
</reference>
<dbReference type="EMBL" id="CZPT02001883">
    <property type="protein sequence ID" value="SCU72546.1"/>
    <property type="molecule type" value="Genomic_DNA"/>
</dbReference>
<feature type="domain" description="Conserved Oligomeric Golgi complex subunit 6 C-terminal" evidence="12">
    <location>
        <begin position="293"/>
        <end position="510"/>
    </location>
</feature>
<feature type="compositionally biased region" description="Polar residues" evidence="10">
    <location>
        <begin position="104"/>
        <end position="116"/>
    </location>
</feature>
<evidence type="ECO:0000256" key="2">
    <source>
        <dbReference type="ARBA" id="ARBA00011023"/>
    </source>
</evidence>
<feature type="compositionally biased region" description="Polar residues" evidence="10">
    <location>
        <begin position="731"/>
        <end position="744"/>
    </location>
</feature>
<dbReference type="GO" id="GO:0000139">
    <property type="term" value="C:Golgi membrane"/>
    <property type="evidence" value="ECO:0007669"/>
    <property type="project" value="UniProtKB-SubCell"/>
</dbReference>
<organism evidence="13 14">
    <name type="scientific">Trypanosoma equiperdum</name>
    <dbReference type="NCBI Taxonomy" id="5694"/>
    <lineage>
        <taxon>Eukaryota</taxon>
        <taxon>Discoba</taxon>
        <taxon>Euglenozoa</taxon>
        <taxon>Kinetoplastea</taxon>
        <taxon>Metakinetoplastina</taxon>
        <taxon>Trypanosomatida</taxon>
        <taxon>Trypanosomatidae</taxon>
        <taxon>Trypanosoma</taxon>
    </lineage>
</organism>
<feature type="compositionally biased region" description="Polar residues" evidence="10">
    <location>
        <begin position="521"/>
        <end position="532"/>
    </location>
</feature>
<keyword evidence="7 9" id="KW-0472">Membrane</keyword>
<evidence type="ECO:0000256" key="5">
    <source>
        <dbReference type="ARBA" id="ARBA00022927"/>
    </source>
</evidence>
<comment type="subcellular location">
    <subcellularLocation>
        <location evidence="1 9">Golgi apparatus membrane</location>
        <topology evidence="1 9">Peripheral membrane protein</topology>
    </subcellularLocation>
</comment>
<dbReference type="AlphaFoldDB" id="A0A1G4IJ38"/>
<dbReference type="PANTHER" id="PTHR21506:SF0">
    <property type="entry name" value="CONSERVED OLIGOMERIC GOLGI COMPLEX SUBUNIT 6"/>
    <property type="match status" value="1"/>
</dbReference>
<proteinExistence type="inferred from homology"/>
<protein>
    <recommendedName>
        <fullName evidence="3 9">Conserved oligomeric Golgi complex subunit 6</fullName>
        <shortName evidence="9">COG complex subunit 6</shortName>
    </recommendedName>
    <alternativeName>
        <fullName evidence="8 9">Component of oligomeric Golgi complex 6</fullName>
    </alternativeName>
</protein>
<feature type="region of interest" description="Disordered" evidence="10">
    <location>
        <begin position="725"/>
        <end position="746"/>
    </location>
</feature>
<evidence type="ECO:0000313" key="13">
    <source>
        <dbReference type="EMBL" id="SCU72546.1"/>
    </source>
</evidence>
<evidence type="ECO:0000259" key="12">
    <source>
        <dbReference type="Pfam" id="PF20653"/>
    </source>
</evidence>
<evidence type="ECO:0000256" key="1">
    <source>
        <dbReference type="ARBA" id="ARBA00004395"/>
    </source>
</evidence>
<accession>A0A1G4IJ38</accession>
<evidence type="ECO:0000256" key="6">
    <source>
        <dbReference type="ARBA" id="ARBA00023034"/>
    </source>
</evidence>
<evidence type="ECO:0000256" key="9">
    <source>
        <dbReference type="RuleBase" id="RU365075"/>
    </source>
</evidence>
<dbReference type="GO" id="GO:0015031">
    <property type="term" value="P:protein transport"/>
    <property type="evidence" value="ECO:0007669"/>
    <property type="project" value="UniProtKB-KW"/>
</dbReference>
<dbReference type="InterPro" id="IPR048368">
    <property type="entry name" value="COG6_N"/>
</dbReference>
<comment type="similarity">
    <text evidence="2 9">Belongs to the COG6 family.</text>
</comment>
<gene>
    <name evidence="13" type="ORF">TEOVI_000412300</name>
</gene>
<comment type="function">
    <text evidence="9">Required for normal Golgi function.</text>
</comment>
<dbReference type="Pfam" id="PF20653">
    <property type="entry name" value="COG6_C"/>
    <property type="match status" value="1"/>
</dbReference>
<evidence type="ECO:0000256" key="4">
    <source>
        <dbReference type="ARBA" id="ARBA00022448"/>
    </source>
</evidence>
<dbReference type="Pfam" id="PF06419">
    <property type="entry name" value="COG6_N"/>
    <property type="match status" value="1"/>
</dbReference>
<dbReference type="RefSeq" id="XP_067083026.1">
    <property type="nucleotide sequence ID" value="XM_067226925.1"/>
</dbReference>
<comment type="subunit">
    <text evidence="9">Component of the conserved oligomeric Golgi complex.</text>
</comment>
<evidence type="ECO:0000259" key="11">
    <source>
        <dbReference type="Pfam" id="PF06419"/>
    </source>
</evidence>
<dbReference type="GO" id="GO:0017119">
    <property type="term" value="C:Golgi transport complex"/>
    <property type="evidence" value="ECO:0007669"/>
    <property type="project" value="UniProtKB-UniRule"/>
</dbReference>
<evidence type="ECO:0000256" key="8">
    <source>
        <dbReference type="ARBA" id="ARBA00031348"/>
    </source>
</evidence>
<keyword evidence="5 9" id="KW-0653">Protein transport</keyword>
<sequence>MDNSEAVRKGGIRPGVTSGDVGRIEKRNSEPQHSIFGTEVAGGLTTERFVSSTRNFATTRKVQKLLDVTVNDNFRELVLYMNDVVPEFLEGLYFQRGDLPSGGSEKTTPLQRPQQHNSAVASVNANGVTTATTTTTTGTASSLSSHSSAALRAALEGRVVDVHQRFLQEWSTLNEVFEEVYSLVTKLHRESEVLEATLGAHAAQAEDFSGLMTTLQAELTLVHQREREIKEFQGRYHFTAEEQRILEEGSVDTTYLDVLSSVQATHRECRQMLLSRESYQSAAAVMDSTYIAIIKGTEKVARHLKTLSGRSTSGPTSSCGEAPELTNFYLRCMNFLREENKAQWASVVEEVARLRRAAVLRQYFHLLTTGSTTTASRTYHMGGGERHNSAGGGEGSSAGIRPLEAEIGNPVFFFSSLFAWLHQAIVDEDDFFSTFFTSPVLEPRQPPLSGGKGECTDALEGGRGSPCSATVANHFDEPVGEDLTLSKSSVLDSVFDVLCKHIQSVLEGVLERFLRTASNLQDADGVGSNTGEAGSPGTEDFSSKAGSSRMGPSGPIGLTGGIARLLSAAAGRPLSLVSGASKAENRYQHVMNRSQLEALVATTVSSLTSGLQTTHALLQLFTYCSTSTFTALLGRDAALTRLIADDGKMQLLRVYHTIAKHLSDHSLDSVAGVVSRSAILRRLASAEALEWKLGGTARYFVVDFLLEYKVEDERGLDGSSFHEDQMKAQERSASTQGLKPSSFSGRPASCNPYLRSGLSKHQAQAAELLRTLETMVLPVPPEVAECLRVLQATMVEAQKHAEIMESLHVSPSYGLVQEVSGGAEAASAAPPCSEQFFAVIVQHLMSFPTVLAHQPVLSSGVDEPCKLVIQLNTMNALYETLVPHTGSSASGSKLAHYTMPLLSTVMERIEDLIKELVAALSQCVARHYLGEATNEGDEMEKAICTPEAAKTIESTGGGDGEGGVAAKEFDTRTVMDKLNEFYSVVAASGRLYVPIVSSLASPPLRDRVMQGVLDITLAVYERRYEQLLNLSSEGGSDITTTLSSDLPGRTSVEDLHPDKLRILLDTTP</sequence>
<feature type="domain" description="Conserved oligomeric complex COG6 N-terminal" evidence="11">
    <location>
        <begin position="150"/>
        <end position="248"/>
    </location>
</feature>
<evidence type="ECO:0000256" key="7">
    <source>
        <dbReference type="ARBA" id="ARBA00023136"/>
    </source>
</evidence>
<dbReference type="InterPro" id="IPR048369">
    <property type="entry name" value="COG6_C"/>
</dbReference>
<keyword evidence="4 9" id="KW-0813">Transport</keyword>
<feature type="region of interest" description="Disordered" evidence="10">
    <location>
        <begin position="521"/>
        <end position="553"/>
    </location>
</feature>
<dbReference type="GeneID" id="92378063"/>
<comment type="caution">
    <text evidence="13">The sequence shown here is derived from an EMBL/GenBank/DDBJ whole genome shotgun (WGS) entry which is preliminary data.</text>
</comment>
<evidence type="ECO:0000313" key="14">
    <source>
        <dbReference type="Proteomes" id="UP000195570"/>
    </source>
</evidence>
<name>A0A1G4IJ38_TRYEQ</name>
<dbReference type="VEuPathDB" id="TriTrypDB:TEOVI_000412300"/>
<feature type="region of interest" description="Disordered" evidence="10">
    <location>
        <begin position="1"/>
        <end position="32"/>
    </location>
</feature>
<evidence type="ECO:0000256" key="3">
    <source>
        <dbReference type="ARBA" id="ARBA00020973"/>
    </source>
</evidence>
<dbReference type="GO" id="GO:0006891">
    <property type="term" value="P:intra-Golgi vesicle-mediated transport"/>
    <property type="evidence" value="ECO:0007669"/>
    <property type="project" value="UniProtKB-UniRule"/>
</dbReference>